<organism evidence="1 2">
    <name type="scientific">Trichocladium antarcticum</name>
    <dbReference type="NCBI Taxonomy" id="1450529"/>
    <lineage>
        <taxon>Eukaryota</taxon>
        <taxon>Fungi</taxon>
        <taxon>Dikarya</taxon>
        <taxon>Ascomycota</taxon>
        <taxon>Pezizomycotina</taxon>
        <taxon>Sordariomycetes</taxon>
        <taxon>Sordariomycetidae</taxon>
        <taxon>Sordariales</taxon>
        <taxon>Chaetomiaceae</taxon>
        <taxon>Trichocladium</taxon>
    </lineage>
</organism>
<evidence type="ECO:0008006" key="3">
    <source>
        <dbReference type="Google" id="ProtNLM"/>
    </source>
</evidence>
<comment type="caution">
    <text evidence="1">The sequence shown here is derived from an EMBL/GenBank/DDBJ whole genome shotgun (WGS) entry which is preliminary data.</text>
</comment>
<keyword evidence="2" id="KW-1185">Reference proteome</keyword>
<dbReference type="InterPro" id="IPR036514">
    <property type="entry name" value="SGNH_hydro_sf"/>
</dbReference>
<reference evidence="1" key="2">
    <citation type="submission" date="2023-05" db="EMBL/GenBank/DDBJ databases">
        <authorList>
            <consortium name="Lawrence Berkeley National Laboratory"/>
            <person name="Steindorff A."/>
            <person name="Hensen N."/>
            <person name="Bonometti L."/>
            <person name="Westerberg I."/>
            <person name="Brannstrom I.O."/>
            <person name="Guillou S."/>
            <person name="Cros-Aarteil S."/>
            <person name="Calhoun S."/>
            <person name="Haridas S."/>
            <person name="Kuo A."/>
            <person name="Mondo S."/>
            <person name="Pangilinan J."/>
            <person name="Riley R."/>
            <person name="Labutti K."/>
            <person name="Andreopoulos B."/>
            <person name="Lipzen A."/>
            <person name="Chen C."/>
            <person name="Yanf M."/>
            <person name="Daum C."/>
            <person name="Ng V."/>
            <person name="Clum A."/>
            <person name="Ohm R."/>
            <person name="Martin F."/>
            <person name="Silar P."/>
            <person name="Natvig D."/>
            <person name="Lalanne C."/>
            <person name="Gautier V."/>
            <person name="Ament-Velasquez S.L."/>
            <person name="Kruys A."/>
            <person name="Hutchinson M.I."/>
            <person name="Powell A.J."/>
            <person name="Barry K."/>
            <person name="Miller A.N."/>
            <person name="Grigoriev I.V."/>
            <person name="Debuchy R."/>
            <person name="Gladieux P."/>
            <person name="Thoren M.H."/>
            <person name="Johannesson H."/>
        </authorList>
    </citation>
    <scope>NUCLEOTIDE SEQUENCE</scope>
    <source>
        <strain evidence="1">CBS 123565</strain>
    </source>
</reference>
<evidence type="ECO:0000313" key="1">
    <source>
        <dbReference type="EMBL" id="KAK4135247.1"/>
    </source>
</evidence>
<protein>
    <recommendedName>
        <fullName evidence="3">SGNH hydrolase-type esterase domain-containing protein</fullName>
    </recommendedName>
</protein>
<sequence>LRQFARSRPRSHDTTTQVHLPLLASAHFASPNHTPTVVLLGDSMFERLKTTGQAPVLDPAAPWPWPALLDDDDDTLASLGTGSGTGTGAGTGMGLARVPRVFNAGVGGDTAPNIAYRLAGDADADAGLGHGHGRGHGHGSGAGAARVQCRRGRRHGAEYRCGVGPGGWLLARLVGVVRVWVVQAGTNHLRRRRGMARRDVARLGTLVRCLLLADARCRVLVTGLFYRRDVEAPCVDEANRGLAAAVRAAGDEFGADRVAWLPAPAGLRPEVHLDDHVHLNLEGYRLWMRELLPAVVEMLRAGEEEEEEAA</sequence>
<gene>
    <name evidence="1" type="ORF">BT67DRAFT_378156</name>
</gene>
<accession>A0AAN6ZED1</accession>
<dbReference type="SUPFAM" id="SSF52266">
    <property type="entry name" value="SGNH hydrolase"/>
    <property type="match status" value="2"/>
</dbReference>
<name>A0AAN6ZED1_9PEZI</name>
<proteinExistence type="predicted"/>
<evidence type="ECO:0000313" key="2">
    <source>
        <dbReference type="Proteomes" id="UP001304895"/>
    </source>
</evidence>
<reference evidence="1" key="1">
    <citation type="journal article" date="2023" name="Mol. Phylogenet. Evol.">
        <title>Genome-scale phylogeny and comparative genomics of the fungal order Sordariales.</title>
        <authorList>
            <person name="Hensen N."/>
            <person name="Bonometti L."/>
            <person name="Westerberg I."/>
            <person name="Brannstrom I.O."/>
            <person name="Guillou S."/>
            <person name="Cros-Aarteil S."/>
            <person name="Calhoun S."/>
            <person name="Haridas S."/>
            <person name="Kuo A."/>
            <person name="Mondo S."/>
            <person name="Pangilinan J."/>
            <person name="Riley R."/>
            <person name="LaButti K."/>
            <person name="Andreopoulos B."/>
            <person name="Lipzen A."/>
            <person name="Chen C."/>
            <person name="Yan M."/>
            <person name="Daum C."/>
            <person name="Ng V."/>
            <person name="Clum A."/>
            <person name="Steindorff A."/>
            <person name="Ohm R.A."/>
            <person name="Martin F."/>
            <person name="Silar P."/>
            <person name="Natvig D.O."/>
            <person name="Lalanne C."/>
            <person name="Gautier V."/>
            <person name="Ament-Velasquez S.L."/>
            <person name="Kruys A."/>
            <person name="Hutchinson M.I."/>
            <person name="Powell A.J."/>
            <person name="Barry K."/>
            <person name="Miller A.N."/>
            <person name="Grigoriev I.V."/>
            <person name="Debuchy R."/>
            <person name="Gladieux P."/>
            <person name="Hiltunen Thoren M."/>
            <person name="Johannesson H."/>
        </authorList>
    </citation>
    <scope>NUCLEOTIDE SEQUENCE</scope>
    <source>
        <strain evidence="1">CBS 123565</strain>
    </source>
</reference>
<dbReference type="Gene3D" id="3.40.50.1110">
    <property type="entry name" value="SGNH hydrolase"/>
    <property type="match status" value="1"/>
</dbReference>
<dbReference type="AlphaFoldDB" id="A0AAN6ZED1"/>
<dbReference type="EMBL" id="MU853406">
    <property type="protein sequence ID" value="KAK4135247.1"/>
    <property type="molecule type" value="Genomic_DNA"/>
</dbReference>
<feature type="non-terminal residue" evidence="1">
    <location>
        <position position="1"/>
    </location>
</feature>
<dbReference type="Proteomes" id="UP001304895">
    <property type="component" value="Unassembled WGS sequence"/>
</dbReference>